<name>A0A096DHN7_FLAPL</name>
<dbReference type="EMBL" id="ADLO01000018">
    <property type="protein sequence ID" value="KGF57059.1"/>
    <property type="molecule type" value="Genomic_DNA"/>
</dbReference>
<dbReference type="Pfam" id="PF09861">
    <property type="entry name" value="Lar_N"/>
    <property type="match status" value="1"/>
</dbReference>
<feature type="compositionally biased region" description="Basic and acidic residues" evidence="1">
    <location>
        <begin position="112"/>
        <end position="126"/>
    </location>
</feature>
<proteinExistence type="predicted"/>
<feature type="region of interest" description="Disordered" evidence="1">
    <location>
        <begin position="103"/>
        <end position="142"/>
    </location>
</feature>
<dbReference type="Gene3D" id="3.40.50.11440">
    <property type="match status" value="1"/>
</dbReference>
<feature type="domain" description="LarA-like N-terminal" evidence="2">
    <location>
        <begin position="19"/>
        <end position="99"/>
    </location>
</feature>
<organism evidence="3 4">
    <name type="scientific">Flavonifractor plautii 1_3_50AFAA</name>
    <dbReference type="NCBI Taxonomy" id="742738"/>
    <lineage>
        <taxon>Bacteria</taxon>
        <taxon>Bacillati</taxon>
        <taxon>Bacillota</taxon>
        <taxon>Clostridia</taxon>
        <taxon>Eubacteriales</taxon>
        <taxon>Oscillospiraceae</taxon>
        <taxon>Flavonifractor</taxon>
    </lineage>
</organism>
<protein>
    <recommendedName>
        <fullName evidence="2">LarA-like N-terminal domain-containing protein</fullName>
    </recommendedName>
</protein>
<dbReference type="PATRIC" id="fig|742738.3.peg.503"/>
<dbReference type="InterPro" id="IPR018657">
    <property type="entry name" value="LarA-like_N"/>
</dbReference>
<gene>
    <name evidence="3" type="ORF">HMPREF9460_00483</name>
</gene>
<comment type="caution">
    <text evidence="3">The sequence shown here is derived from an EMBL/GenBank/DDBJ whole genome shotgun (WGS) entry which is preliminary data.</text>
</comment>
<dbReference type="HOGENOM" id="CLU_1812425_0_0_9"/>
<dbReference type="RefSeq" id="WP_080744388.1">
    <property type="nucleotide sequence ID" value="NZ_KN174161.1"/>
</dbReference>
<keyword evidence="4" id="KW-1185">Reference proteome</keyword>
<evidence type="ECO:0000259" key="2">
    <source>
        <dbReference type="Pfam" id="PF09861"/>
    </source>
</evidence>
<dbReference type="GO" id="GO:0050043">
    <property type="term" value="F:lactate racemase activity"/>
    <property type="evidence" value="ECO:0007669"/>
    <property type="project" value="InterPro"/>
</dbReference>
<dbReference type="eggNOG" id="COG3875">
    <property type="taxonomic scope" value="Bacteria"/>
</dbReference>
<dbReference type="Proteomes" id="UP000029585">
    <property type="component" value="Unassembled WGS sequence"/>
</dbReference>
<accession>A0A096DHN7</accession>
<sequence length="142" mass="15441">MSQTYRLWQNAWRDDPLASVTLELPDDWTVTEYRMPADDHRPLTGEELAARIRNPVGMPSIRELAASGREAVVVFDDLSRGTPAGMLVRLVIEELLAGGRGPGTYPAALRPGEPRPAHQGRLRAEAGRGAGGAVSYLQPQSL</sequence>
<evidence type="ECO:0000313" key="3">
    <source>
        <dbReference type="EMBL" id="KGF57059.1"/>
    </source>
</evidence>
<evidence type="ECO:0000313" key="4">
    <source>
        <dbReference type="Proteomes" id="UP000029585"/>
    </source>
</evidence>
<reference evidence="3 4" key="1">
    <citation type="submission" date="2011-08" db="EMBL/GenBank/DDBJ databases">
        <title>The Genome Sequence of Clostridium orbiscindens 1_3_50AFAA.</title>
        <authorList>
            <consortium name="The Broad Institute Genome Sequencing Platform"/>
            <person name="Earl A."/>
            <person name="Ward D."/>
            <person name="Feldgarden M."/>
            <person name="Gevers D."/>
            <person name="Daigneault M."/>
            <person name="Strauss J."/>
            <person name="Allen-Vercoe E."/>
            <person name="Young S.K."/>
            <person name="Zeng Q."/>
            <person name="Gargeya S."/>
            <person name="Fitzgerald M."/>
            <person name="Haas B."/>
            <person name="Abouelleil A."/>
            <person name="Alvarado L."/>
            <person name="Arachchi H.M."/>
            <person name="Berlin A."/>
            <person name="Brown A."/>
            <person name="Chapman S.B."/>
            <person name="Chen Z."/>
            <person name="Dunbar C."/>
            <person name="Freedman E."/>
            <person name="Gearin G."/>
            <person name="Gellesch M."/>
            <person name="Goldberg J."/>
            <person name="Griggs A."/>
            <person name="Gujja S."/>
            <person name="Heiman D."/>
            <person name="Howarth C."/>
            <person name="Larson L."/>
            <person name="Lui A."/>
            <person name="MacDonald P.J.P."/>
            <person name="Montmayeur A."/>
            <person name="Murphy C."/>
            <person name="Neiman D."/>
            <person name="Pearson M."/>
            <person name="Priest M."/>
            <person name="Roberts A."/>
            <person name="Saif S."/>
            <person name="Shea T."/>
            <person name="Shenoy N."/>
            <person name="Sisk P."/>
            <person name="Stolte C."/>
            <person name="Sykes S."/>
            <person name="Wortman J."/>
            <person name="Nusbaum C."/>
            <person name="Birren B."/>
        </authorList>
    </citation>
    <scope>NUCLEOTIDE SEQUENCE [LARGE SCALE GENOMIC DNA]</scope>
    <source>
        <strain evidence="3 4">1_3_50AFAA</strain>
    </source>
</reference>
<evidence type="ECO:0000256" key="1">
    <source>
        <dbReference type="SAM" id="MobiDB-lite"/>
    </source>
</evidence>
<dbReference type="AlphaFoldDB" id="A0A096DHN7"/>